<dbReference type="EMBL" id="CP003098">
    <property type="protein sequence ID" value="AET32252.1"/>
    <property type="molecule type" value="Genomic_DNA"/>
</dbReference>
<protein>
    <recommendedName>
        <fullName evidence="5">Probable RNA 2'-phosphotransferase</fullName>
        <ecNumber evidence="5">2.7.1.-</ecNumber>
    </recommendedName>
</protein>
<keyword evidence="2 5" id="KW-0808">Transferase</keyword>
<dbReference type="EC" id="2.7.1.-" evidence="5"/>
<reference evidence="6 7" key="1">
    <citation type="journal article" date="2012" name="J. Bacteriol.">
        <title>Complete genome sequence of strain 1860, a crenarchaeon of the genus pyrobaculum able to grow with various electron acceptors.</title>
        <authorList>
            <person name="Mardanov A.V."/>
            <person name="Gumerov V.M."/>
            <person name="Slobodkina G.B."/>
            <person name="Beletsky A.V."/>
            <person name="Bonch-Osmolovskaya E.A."/>
            <person name="Ravin N.V."/>
            <person name="Skryabin K.G."/>
        </authorList>
    </citation>
    <scope>NUCLEOTIDE SEQUENCE [LARGE SCALE GENOMIC DNA]</scope>
    <source>
        <strain evidence="6 7">1860</strain>
    </source>
</reference>
<dbReference type="GeneID" id="11595069"/>
<comment type="function">
    <text evidence="4 5">Removes the 2'-phosphate from RNA via an intermediate in which the phosphate is ADP-ribosylated by NAD followed by a presumed transesterification to release the RNA and generate ADP-ribose 1''-2''-cyclic phosphate (APPR&gt;P). May function as an ADP-ribosylase.</text>
</comment>
<dbReference type="AlphaFoldDB" id="G7VAL3"/>
<dbReference type="RefSeq" id="WP_014288080.1">
    <property type="nucleotide sequence ID" value="NC_016645.1"/>
</dbReference>
<comment type="similarity">
    <text evidence="1 5">Belongs to the KptA/TPT1 family.</text>
</comment>
<keyword evidence="7" id="KW-1185">Reference proteome</keyword>
<dbReference type="PANTHER" id="PTHR12684:SF2">
    <property type="entry name" value="TRNA 2'-PHOSPHOTRANSFERASE 1"/>
    <property type="match status" value="1"/>
</dbReference>
<evidence type="ECO:0000256" key="4">
    <source>
        <dbReference type="ARBA" id="ARBA00025212"/>
    </source>
</evidence>
<dbReference type="Pfam" id="PF01885">
    <property type="entry name" value="PTS_2-RNA"/>
    <property type="match status" value="1"/>
</dbReference>
<dbReference type="InterPro" id="IPR002745">
    <property type="entry name" value="Ptrans_KptA/Tpt1"/>
</dbReference>
<dbReference type="GO" id="GO:0000215">
    <property type="term" value="F:tRNA 2'-phosphotransferase activity"/>
    <property type="evidence" value="ECO:0007669"/>
    <property type="project" value="TreeGrafter"/>
</dbReference>
<evidence type="ECO:0000313" key="6">
    <source>
        <dbReference type="EMBL" id="AET32252.1"/>
    </source>
</evidence>
<dbReference type="HOGENOM" id="CLU_052998_4_0_2"/>
<name>G7VAL3_9CREN</name>
<sequence length="208" mass="22745">MKPVYKCIHCGLYTEASTHCGAPAQLVIDGATRLRASKLLALVLRHDPAALGITLDRGGWADTTAVLRGLEKAGVRIGAEELAAIAALDDKGRFEIDGGRIRARYGHSIDVDIQYPVNTSVKTLYHGTSLDYLPSIEVNGVLPMRRRYVHLAADLETACLNARRRPKPVVLEIDADCVREEAPIYKATQKILLTGYIPARCVKKVVIC</sequence>
<dbReference type="OrthoDB" id="24376at2157"/>
<dbReference type="Proteomes" id="UP000005867">
    <property type="component" value="Chromosome"/>
</dbReference>
<evidence type="ECO:0000256" key="1">
    <source>
        <dbReference type="ARBA" id="ARBA00009836"/>
    </source>
</evidence>
<dbReference type="InterPro" id="IPR042080">
    <property type="entry name" value="RNA_2'-PTrans_N"/>
</dbReference>
<dbReference type="InterPro" id="IPR022928">
    <property type="entry name" value="RNA_2'-PTrans_KptA"/>
</dbReference>
<evidence type="ECO:0000256" key="5">
    <source>
        <dbReference type="HAMAP-Rule" id="MF_00299"/>
    </source>
</evidence>
<evidence type="ECO:0000313" key="7">
    <source>
        <dbReference type="Proteomes" id="UP000005867"/>
    </source>
</evidence>
<dbReference type="eggNOG" id="arCOG04063">
    <property type="taxonomic scope" value="Archaea"/>
</dbReference>
<keyword evidence="3 5" id="KW-0520">NAD</keyword>
<dbReference type="STRING" id="1104324.P186_0806"/>
<dbReference type="GO" id="GO:0003950">
    <property type="term" value="F:NAD+ poly-ADP-ribosyltransferase activity"/>
    <property type="evidence" value="ECO:0007669"/>
    <property type="project" value="InterPro"/>
</dbReference>
<accession>G7VAL3</accession>
<dbReference type="InterPro" id="IPR042081">
    <property type="entry name" value="RNA_2'-PTrans_C"/>
</dbReference>
<gene>
    <name evidence="5" type="primary">kptA</name>
    <name evidence="6" type="ORF">P186_0806</name>
</gene>
<proteinExistence type="inferred from homology"/>
<dbReference type="HAMAP" id="MF_00299">
    <property type="entry name" value="KptA"/>
    <property type="match status" value="1"/>
</dbReference>
<dbReference type="Gene3D" id="3.20.170.30">
    <property type="match status" value="1"/>
</dbReference>
<dbReference type="Gene3D" id="1.10.10.970">
    <property type="entry name" value="RNA 2'-phosphotransferase, Tpt1/KptA family, N-terminal domain"/>
    <property type="match status" value="1"/>
</dbReference>
<organism evidence="6 7">
    <name type="scientific">Pyrobaculum ferrireducens</name>
    <dbReference type="NCBI Taxonomy" id="1104324"/>
    <lineage>
        <taxon>Archaea</taxon>
        <taxon>Thermoproteota</taxon>
        <taxon>Thermoprotei</taxon>
        <taxon>Thermoproteales</taxon>
        <taxon>Thermoproteaceae</taxon>
        <taxon>Pyrobaculum</taxon>
    </lineage>
</organism>
<dbReference type="GO" id="GO:0006388">
    <property type="term" value="P:tRNA splicing, via endonucleolytic cleavage and ligation"/>
    <property type="evidence" value="ECO:0007669"/>
    <property type="project" value="UniProtKB-UniRule"/>
</dbReference>
<dbReference type="PANTHER" id="PTHR12684">
    <property type="entry name" value="PUTATIVE PHOSPHOTRANSFERASE"/>
    <property type="match status" value="1"/>
</dbReference>
<evidence type="ECO:0000256" key="2">
    <source>
        <dbReference type="ARBA" id="ARBA00022679"/>
    </source>
</evidence>
<dbReference type="SUPFAM" id="SSF56399">
    <property type="entry name" value="ADP-ribosylation"/>
    <property type="match status" value="1"/>
</dbReference>
<evidence type="ECO:0000256" key="3">
    <source>
        <dbReference type="ARBA" id="ARBA00023027"/>
    </source>
</evidence>
<dbReference type="KEGG" id="pyr:P186_0806"/>